<accession>A0ABY1PTG0</accession>
<dbReference type="PANTHER" id="PTHR43133">
    <property type="entry name" value="RNA POLYMERASE ECF-TYPE SIGMA FACTO"/>
    <property type="match status" value="1"/>
</dbReference>
<dbReference type="CDD" id="cd06171">
    <property type="entry name" value="Sigma70_r4"/>
    <property type="match status" value="1"/>
</dbReference>
<dbReference type="NCBIfam" id="TIGR02937">
    <property type="entry name" value="sigma70-ECF"/>
    <property type="match status" value="1"/>
</dbReference>
<feature type="region of interest" description="Disordered" evidence="5">
    <location>
        <begin position="113"/>
        <end position="135"/>
    </location>
</feature>
<dbReference type="InterPro" id="IPR014284">
    <property type="entry name" value="RNA_pol_sigma-70_dom"/>
</dbReference>
<dbReference type="Gene3D" id="1.10.1740.10">
    <property type="match status" value="1"/>
</dbReference>
<name>A0ABY1PTG0_9BACT</name>
<keyword evidence="2" id="KW-0805">Transcription regulation</keyword>
<dbReference type="RefSeq" id="WP_283431552.1">
    <property type="nucleotide sequence ID" value="NZ_CAWLDM010000001.1"/>
</dbReference>
<evidence type="ECO:0000256" key="5">
    <source>
        <dbReference type="SAM" id="MobiDB-lite"/>
    </source>
</evidence>
<dbReference type="Gene3D" id="1.10.10.10">
    <property type="entry name" value="Winged helix-like DNA-binding domain superfamily/Winged helix DNA-binding domain"/>
    <property type="match status" value="1"/>
</dbReference>
<comment type="similarity">
    <text evidence="1">Belongs to the sigma-70 factor family. ECF subfamily.</text>
</comment>
<feature type="compositionally biased region" description="Gly residues" evidence="5">
    <location>
        <begin position="123"/>
        <end position="133"/>
    </location>
</feature>
<dbReference type="InterPro" id="IPR036388">
    <property type="entry name" value="WH-like_DNA-bd_sf"/>
</dbReference>
<dbReference type="SUPFAM" id="SSF88946">
    <property type="entry name" value="Sigma2 domain of RNA polymerase sigma factors"/>
    <property type="match status" value="1"/>
</dbReference>
<feature type="compositionally biased region" description="Basic and acidic residues" evidence="5">
    <location>
        <begin position="1"/>
        <end position="16"/>
    </location>
</feature>
<evidence type="ECO:0000259" key="6">
    <source>
        <dbReference type="Pfam" id="PF08281"/>
    </source>
</evidence>
<dbReference type="InterPro" id="IPR039425">
    <property type="entry name" value="RNA_pol_sigma-70-like"/>
</dbReference>
<dbReference type="Proteomes" id="UP001158067">
    <property type="component" value="Unassembled WGS sequence"/>
</dbReference>
<comment type="caution">
    <text evidence="7">The sequence shown here is derived from an EMBL/GenBank/DDBJ whole genome shotgun (WGS) entry which is preliminary data.</text>
</comment>
<dbReference type="InterPro" id="IPR013324">
    <property type="entry name" value="RNA_pol_sigma_r3/r4-like"/>
</dbReference>
<feature type="domain" description="RNA polymerase sigma factor 70 region 4 type 2" evidence="6">
    <location>
        <begin position="160"/>
        <end position="211"/>
    </location>
</feature>
<evidence type="ECO:0000313" key="8">
    <source>
        <dbReference type="Proteomes" id="UP001158067"/>
    </source>
</evidence>
<feature type="region of interest" description="Disordered" evidence="5">
    <location>
        <begin position="1"/>
        <end position="21"/>
    </location>
</feature>
<keyword evidence="4" id="KW-0804">Transcription</keyword>
<evidence type="ECO:0000256" key="4">
    <source>
        <dbReference type="ARBA" id="ARBA00023163"/>
    </source>
</evidence>
<keyword evidence="8" id="KW-1185">Reference proteome</keyword>
<gene>
    <name evidence="7" type="ORF">SAMN06265222_102221</name>
</gene>
<sequence length="222" mass="24714">MNADSRRNEADTRNADEPDSDPLIEQIRNRDVEALGRYLDQYRDALARFVRSITGEHLLAVIEVDDLVQEIATTAVASLPTAPLQDHTVMQWLQHLARRRVVDAHRFHFDAKRRDAGRQQSLHGGGQSGGNSDGLGLEQMLAASMTSPSAVVSNDIRLSAMAQAIGRLNDEQQTAIRLRYVEGLPTKAIAENLGKTDVAVRVLLSRSMRQLEKELEDVRPTR</sequence>
<keyword evidence="3" id="KW-0731">Sigma factor</keyword>
<dbReference type="InterPro" id="IPR013325">
    <property type="entry name" value="RNA_pol_sigma_r2"/>
</dbReference>
<dbReference type="InterPro" id="IPR013249">
    <property type="entry name" value="RNA_pol_sigma70_r4_t2"/>
</dbReference>
<dbReference type="PANTHER" id="PTHR43133:SF57">
    <property type="entry name" value="RNA POLYMERASE SIGMA-70 FACTOR"/>
    <property type="match status" value="1"/>
</dbReference>
<evidence type="ECO:0000313" key="7">
    <source>
        <dbReference type="EMBL" id="SMP46995.1"/>
    </source>
</evidence>
<evidence type="ECO:0000256" key="3">
    <source>
        <dbReference type="ARBA" id="ARBA00023082"/>
    </source>
</evidence>
<proteinExistence type="inferred from homology"/>
<dbReference type="SUPFAM" id="SSF88659">
    <property type="entry name" value="Sigma3 and sigma4 domains of RNA polymerase sigma factors"/>
    <property type="match status" value="1"/>
</dbReference>
<dbReference type="Pfam" id="PF08281">
    <property type="entry name" value="Sigma70_r4_2"/>
    <property type="match status" value="1"/>
</dbReference>
<dbReference type="EMBL" id="FXUG01000002">
    <property type="protein sequence ID" value="SMP46995.1"/>
    <property type="molecule type" value="Genomic_DNA"/>
</dbReference>
<reference evidence="7 8" key="1">
    <citation type="submission" date="2017-05" db="EMBL/GenBank/DDBJ databases">
        <authorList>
            <person name="Varghese N."/>
            <person name="Submissions S."/>
        </authorList>
    </citation>
    <scope>NUCLEOTIDE SEQUENCE [LARGE SCALE GENOMIC DNA]</scope>
    <source>
        <strain evidence="7 8">DSM 25457</strain>
    </source>
</reference>
<protein>
    <submittedName>
        <fullName evidence="7">RNA polymerase sigma-70 factor, ECF subfamily</fullName>
    </submittedName>
</protein>
<evidence type="ECO:0000256" key="1">
    <source>
        <dbReference type="ARBA" id="ARBA00010641"/>
    </source>
</evidence>
<organism evidence="7 8">
    <name type="scientific">Neorhodopirellula lusitana</name>
    <dbReference type="NCBI Taxonomy" id="445327"/>
    <lineage>
        <taxon>Bacteria</taxon>
        <taxon>Pseudomonadati</taxon>
        <taxon>Planctomycetota</taxon>
        <taxon>Planctomycetia</taxon>
        <taxon>Pirellulales</taxon>
        <taxon>Pirellulaceae</taxon>
        <taxon>Neorhodopirellula</taxon>
    </lineage>
</organism>
<evidence type="ECO:0000256" key="2">
    <source>
        <dbReference type="ARBA" id="ARBA00023015"/>
    </source>
</evidence>